<reference evidence="8" key="1">
    <citation type="submission" date="2019-05" db="EMBL/GenBank/DDBJ databases">
        <title>Metatranscriptomic reconstruction reveals RNA viruses with the potential to shape carbon cycling in soil.</title>
        <authorList>
            <person name="Starr E.P."/>
            <person name="Nuccio E."/>
            <person name="Pett-Ridge J."/>
            <person name="Banfield J.F."/>
            <person name="Firestone M.K."/>
        </authorList>
    </citation>
    <scope>NUCLEOTIDE SEQUENCE</scope>
    <source>
        <strain evidence="8">H3_Bulk_Litter_17_scaffold_570</strain>
    </source>
</reference>
<evidence type="ECO:0000313" key="8">
    <source>
        <dbReference type="EMBL" id="QDH87084.1"/>
    </source>
</evidence>
<dbReference type="GO" id="GO:0039666">
    <property type="term" value="P:virion attachment to host cell pilus"/>
    <property type="evidence" value="ECO:0007669"/>
    <property type="project" value="UniProtKB-KW"/>
</dbReference>
<dbReference type="InterPro" id="IPR005563">
    <property type="entry name" value="A_protein"/>
</dbReference>
<sequence>MSDPRPNVVVNVPYLQQSDGQVSPNSGYSSSSAVASRLAYSRVWSGVRTPNFKRLKKNQLPVNNHSVSIRDVQSNNLAEQGFDAKSYLNDPFHPGFVQYNSYVGAFSDRYSVPGGEVAHLPASDDLAIANLIQNAQAGISGNLAQNLAQINQTVSMITTAASSITKSILALKSGNIPGAVSALARFSNSSRFQKKGSPSLKKSLANNWLALQYGWKPLLSDIEGAMRSLGNAKMNSALGSTFVAQVTGSASAKHVSDSNGPVAFYPTVGPHAVQSTEVTETRTRYGIRYKITDPTVAFLQQTGFTNPLNLAWEILPFSFVVDWFLPIGPFLESLSYSQGLEFVSGFKTRFTRSRVASVVGFGGEIEGSNVTFMTSGTYAEERILLTREVISSFPSRSFPSPRMGINNSTGGVSRALNGIALLTQAFKG</sequence>
<evidence type="ECO:0000256" key="7">
    <source>
        <dbReference type="ARBA" id="ARBA00035110"/>
    </source>
</evidence>
<organism evidence="8">
    <name type="scientific">Leviviridae sp</name>
    <dbReference type="NCBI Taxonomy" id="2027243"/>
    <lineage>
        <taxon>Viruses</taxon>
        <taxon>Riboviria</taxon>
        <taxon>Orthornavirae</taxon>
        <taxon>Lenarviricota</taxon>
        <taxon>Leviviricetes</taxon>
        <taxon>Norzivirales</taxon>
        <taxon>Fiersviridae</taxon>
    </lineage>
</organism>
<dbReference type="GO" id="GO:0044423">
    <property type="term" value="C:virion component"/>
    <property type="evidence" value="ECO:0007669"/>
    <property type="project" value="UniProtKB-KW"/>
</dbReference>
<gene>
    <name evidence="8" type="ORF">H3BulkLitter17570_000003</name>
</gene>
<evidence type="ECO:0000256" key="4">
    <source>
        <dbReference type="ARBA" id="ARBA00022844"/>
    </source>
</evidence>
<proteinExistence type="inferred from homology"/>
<keyword evidence="5" id="KW-1175">Viral attachment to host cell pilus</keyword>
<evidence type="ECO:0000256" key="6">
    <source>
        <dbReference type="ARBA" id="ARBA00023296"/>
    </source>
</evidence>
<protein>
    <recommendedName>
        <fullName evidence="9">Maturation</fullName>
    </recommendedName>
</protein>
<evidence type="ECO:0000256" key="3">
    <source>
        <dbReference type="ARBA" id="ARBA00022804"/>
    </source>
</evidence>
<comment type="similarity">
    <text evidence="7">Belongs to the Leviviricetes maturation protein family.</text>
</comment>
<keyword evidence="2" id="KW-0945">Host-virus interaction</keyword>
<comment type="subcellular location">
    <subcellularLocation>
        <location evidence="1">Virion</location>
    </subcellularLocation>
</comment>
<accession>A0A514D0D4</accession>
<evidence type="ECO:0008006" key="9">
    <source>
        <dbReference type="Google" id="ProtNLM"/>
    </source>
</evidence>
<dbReference type="EMBL" id="MN033137">
    <property type="protein sequence ID" value="QDH87084.1"/>
    <property type="molecule type" value="Genomic_RNA"/>
</dbReference>
<name>A0A514D0D4_9VIRU</name>
<evidence type="ECO:0000256" key="1">
    <source>
        <dbReference type="ARBA" id="ARBA00004328"/>
    </source>
</evidence>
<keyword evidence="6" id="KW-1160">Virus entry into host cell</keyword>
<evidence type="ECO:0000256" key="2">
    <source>
        <dbReference type="ARBA" id="ARBA00022581"/>
    </source>
</evidence>
<keyword evidence="4" id="KW-0946">Virion</keyword>
<keyword evidence="3" id="KW-1161">Viral attachment to host cell</keyword>
<evidence type="ECO:0000256" key="5">
    <source>
        <dbReference type="ARBA" id="ARBA00023104"/>
    </source>
</evidence>
<dbReference type="Pfam" id="PF03863">
    <property type="entry name" value="Phage_mat-A"/>
    <property type="match status" value="1"/>
</dbReference>